<reference evidence="1 2" key="1">
    <citation type="submission" date="2022-09" db="EMBL/GenBank/DDBJ databases">
        <authorList>
            <person name="Palmer J.M."/>
        </authorList>
    </citation>
    <scope>NUCLEOTIDE SEQUENCE [LARGE SCALE GENOMIC DNA]</scope>
    <source>
        <strain evidence="1 2">DSM 7382</strain>
    </source>
</reference>
<protein>
    <submittedName>
        <fullName evidence="1">Uncharacterized protein</fullName>
    </submittedName>
</protein>
<name>A0AAW0FDP0_9APHY</name>
<sequence length="125" mass="14363">MSATLVLTRPHDLYHIGRLWRSRDSIRIGLQTMIRDMTKAQSVGSNERDERGCLERGLLPWAGGSTTSRITFAQYSMHWEMNKIASDVRRHIIRRDSNSVTYNGKSIIDIKPYKYVALELALTPN</sequence>
<comment type="caution">
    <text evidence="1">The sequence shown here is derived from an EMBL/GenBank/DDBJ whole genome shotgun (WGS) entry which is preliminary data.</text>
</comment>
<proteinExistence type="predicted"/>
<dbReference type="AlphaFoldDB" id="A0AAW0FDP0"/>
<accession>A0AAW0FDP0</accession>
<keyword evidence="2" id="KW-1185">Reference proteome</keyword>
<organism evidence="1 2">
    <name type="scientific">Cerrena zonata</name>
    <dbReference type="NCBI Taxonomy" id="2478898"/>
    <lineage>
        <taxon>Eukaryota</taxon>
        <taxon>Fungi</taxon>
        <taxon>Dikarya</taxon>
        <taxon>Basidiomycota</taxon>
        <taxon>Agaricomycotina</taxon>
        <taxon>Agaricomycetes</taxon>
        <taxon>Polyporales</taxon>
        <taxon>Cerrenaceae</taxon>
        <taxon>Cerrena</taxon>
    </lineage>
</organism>
<gene>
    <name evidence="1" type="ORF">QCA50_017392</name>
</gene>
<evidence type="ECO:0000313" key="2">
    <source>
        <dbReference type="Proteomes" id="UP001385951"/>
    </source>
</evidence>
<evidence type="ECO:0000313" key="1">
    <source>
        <dbReference type="EMBL" id="KAK7679680.1"/>
    </source>
</evidence>
<dbReference type="Proteomes" id="UP001385951">
    <property type="component" value="Unassembled WGS sequence"/>
</dbReference>
<dbReference type="EMBL" id="JASBNA010000057">
    <property type="protein sequence ID" value="KAK7679680.1"/>
    <property type="molecule type" value="Genomic_DNA"/>
</dbReference>